<evidence type="ECO:0008006" key="7">
    <source>
        <dbReference type="Google" id="ProtNLM"/>
    </source>
</evidence>
<feature type="chain" id="PRO_5041388421" description="Flagellar protein FlgT" evidence="1">
    <location>
        <begin position="22"/>
        <end position="385"/>
    </location>
</feature>
<dbReference type="InterPro" id="IPR032388">
    <property type="entry name" value="FlgT_C"/>
</dbReference>
<dbReference type="Proteomes" id="UP001333710">
    <property type="component" value="Chromosome"/>
</dbReference>
<protein>
    <recommendedName>
        <fullName evidence="7">Flagellar protein FlgT</fullName>
    </recommendedName>
</protein>
<evidence type="ECO:0000259" key="3">
    <source>
        <dbReference type="Pfam" id="PF16539"/>
    </source>
</evidence>
<gene>
    <name evidence="5" type="ORF">MACH26_33440</name>
</gene>
<dbReference type="Gene3D" id="3.30.1660.40">
    <property type="entry name" value="FlgT, N-terminal domain"/>
    <property type="match status" value="1"/>
</dbReference>
<evidence type="ECO:0000256" key="1">
    <source>
        <dbReference type="SAM" id="SignalP"/>
    </source>
</evidence>
<feature type="domain" description="Flagellar assembly protein T C-terminal" evidence="2">
    <location>
        <begin position="308"/>
        <end position="384"/>
    </location>
</feature>
<dbReference type="KEGG" id="pmaw:MACH26_33440"/>
<evidence type="ECO:0000313" key="5">
    <source>
        <dbReference type="EMBL" id="BDX07823.1"/>
    </source>
</evidence>
<dbReference type="InterPro" id="IPR032370">
    <property type="entry name" value="FlgT_N"/>
</dbReference>
<sequence length="385" mass="43441">MFRLIFTLLTLLSVASLHTHAAWFEASGQAVIHNNNKELARQQATHEAIRQALLFAGASVRSVQEMTDGLLQDEHLEIRASGEVASVELISEHYYDDFVEVAIRADIFPQRDQCSASDYKKNIVTSKIHVSAYRQAAIGGLNSIDGPLANAIKESFEVYSQRAMISKIEPYTFFPQPQDLKTQSMLLAEQTSAQYVLIGDIVELSLDEEPKTYLDVAKFWDEKHPGRNLSIRFMLLDGTKGDILFDKTYHRSAIWQFDKHQRVHATSKEFWGSQFGKATQEMLRELTSEIDELIACMPTYGRIIGIHNNSLSVNIGSKQGVKKGDELAVFQMRHFFSPNGLSQTQYSIHPSRVVVTEAFFNSAQLRVVDGTPLANIQPNDFVVRR</sequence>
<dbReference type="Gene3D" id="3.40.50.10610">
    <property type="entry name" value="ABC-type transport auxiliary lipoprotein component"/>
    <property type="match status" value="1"/>
</dbReference>
<dbReference type="InterPro" id="IPR038180">
    <property type="entry name" value="FlgT_N_sf"/>
</dbReference>
<dbReference type="Pfam" id="PF16539">
    <property type="entry name" value="FlgT_M"/>
    <property type="match status" value="1"/>
</dbReference>
<dbReference type="RefSeq" id="WP_338293924.1">
    <property type="nucleotide sequence ID" value="NZ_AP027272.1"/>
</dbReference>
<evidence type="ECO:0000259" key="4">
    <source>
        <dbReference type="Pfam" id="PF16548"/>
    </source>
</evidence>
<dbReference type="EMBL" id="AP027272">
    <property type="protein sequence ID" value="BDX07823.1"/>
    <property type="molecule type" value="Genomic_DNA"/>
</dbReference>
<dbReference type="AlphaFoldDB" id="A0AA48HJ39"/>
<organism evidence="5 6">
    <name type="scientific">Planctobacterium marinum</name>
    <dbReference type="NCBI Taxonomy" id="1631968"/>
    <lineage>
        <taxon>Bacteria</taxon>
        <taxon>Pseudomonadati</taxon>
        <taxon>Pseudomonadota</taxon>
        <taxon>Gammaproteobacteria</taxon>
        <taxon>Alteromonadales</taxon>
        <taxon>Alteromonadaceae</taxon>
        <taxon>Planctobacterium</taxon>
    </lineage>
</organism>
<evidence type="ECO:0000259" key="2">
    <source>
        <dbReference type="Pfam" id="PF16538"/>
    </source>
</evidence>
<dbReference type="Pfam" id="PF16548">
    <property type="entry name" value="FlgT_N"/>
    <property type="match status" value="1"/>
</dbReference>
<dbReference type="Gene3D" id="2.40.10.410">
    <property type="entry name" value="FlgT, C-terminal domain"/>
    <property type="match status" value="1"/>
</dbReference>
<feature type="signal peptide" evidence="1">
    <location>
        <begin position="1"/>
        <end position="21"/>
    </location>
</feature>
<keyword evidence="6" id="KW-1185">Reference proteome</keyword>
<proteinExistence type="predicted"/>
<keyword evidence="1" id="KW-0732">Signal</keyword>
<accession>A0AA48HJ39</accession>
<dbReference type="InterPro" id="IPR032386">
    <property type="entry name" value="FlgT_M"/>
</dbReference>
<evidence type="ECO:0000313" key="6">
    <source>
        <dbReference type="Proteomes" id="UP001333710"/>
    </source>
</evidence>
<dbReference type="InterPro" id="IPR038165">
    <property type="entry name" value="FlgT_C_sf"/>
</dbReference>
<feature type="domain" description="Flagellar assembly protein T middle" evidence="3">
    <location>
        <begin position="113"/>
        <end position="263"/>
    </location>
</feature>
<reference evidence="5" key="1">
    <citation type="submission" date="2023-01" db="EMBL/GenBank/DDBJ databases">
        <title>Complete genome sequence of Planctobacterium marinum strain Dej080120_11.</title>
        <authorList>
            <person name="Ueki S."/>
            <person name="Maruyama F."/>
        </authorList>
    </citation>
    <scope>NUCLEOTIDE SEQUENCE</scope>
    <source>
        <strain evidence="5">Dej080120_11</strain>
    </source>
</reference>
<name>A0AA48HJ39_9ALTE</name>
<dbReference type="Pfam" id="PF16538">
    <property type="entry name" value="FlgT_C"/>
    <property type="match status" value="1"/>
</dbReference>
<feature type="domain" description="Flagellar assembly protein T N-terminal" evidence="4">
    <location>
        <begin position="22"/>
        <end position="109"/>
    </location>
</feature>